<protein>
    <submittedName>
        <fullName evidence="5">SDR family oxidoreductase</fullName>
    </submittedName>
</protein>
<dbReference type="Proteomes" id="UP000694300">
    <property type="component" value="Unassembled WGS sequence"/>
</dbReference>
<evidence type="ECO:0000313" key="6">
    <source>
        <dbReference type="Proteomes" id="UP000694300"/>
    </source>
</evidence>
<evidence type="ECO:0000256" key="2">
    <source>
        <dbReference type="ARBA" id="ARBA00023002"/>
    </source>
</evidence>
<accession>A0ABS6UCH0</accession>
<comment type="caution">
    <text evidence="5">The sequence shown here is derived from an EMBL/GenBank/DDBJ whole genome shotgun (WGS) entry which is preliminary data.</text>
</comment>
<feature type="transmembrane region" description="Helical" evidence="4">
    <location>
        <begin position="155"/>
        <end position="177"/>
    </location>
</feature>
<evidence type="ECO:0000256" key="3">
    <source>
        <dbReference type="SAM" id="MobiDB-lite"/>
    </source>
</evidence>
<proteinExistence type="inferred from homology"/>
<feature type="transmembrane region" description="Helical" evidence="4">
    <location>
        <begin position="55"/>
        <end position="75"/>
    </location>
</feature>
<feature type="compositionally biased region" description="Pro residues" evidence="3">
    <location>
        <begin position="1"/>
        <end position="12"/>
    </location>
</feature>
<keyword evidence="4" id="KW-1133">Transmembrane helix</keyword>
<sequence>MTHQPTAPPARQPPTEDEPSGVARQALRSAGGWAGIAVAAAPTVAFVVGNGLGGLPWAFIALAVAAPAAFGVHLVRREPVRAAAVGLVVAAVCALVAALAGEARAYFLVPTLLPVAWTLVFLGSVLVGRPLTGVALNRLAGGPRDWRRHAPLRRVYTITSLVAAAIALVNAVVRAGLYLADQLAVLAVVEVAVIPVPFAVAASTVVAARRAVRRTPSPPPDPPTPHRTSTTHRSTAMPRTIDITVPDLSGTRAVVTGASDGFGLGLARRLAAAGAEVLMPVRNRGKGEAAVDGIRRQVPGADVSLRDLDLSSLESVAALAAGLVDEGRPIHVLVNNAGVMTPPDRQTTADGFELQLGTNHLGHVALVAHLLPLLRAGRARVTSQLSIAARSGEIHWDDLNWERSYDGRRAYSQSKIAFGLFALELDRRSRAGGWGITSNASHPGVAPTSLLSARPELGRDGDTPQIRVIRWLSRRGILAGTVETALLPALMAATDPAARGGLFYGPSGLGGLAGRPAEQPLYRTMTSTEEAARVWEVSQELTSVRFPSTGAVHPAR</sequence>
<evidence type="ECO:0000313" key="5">
    <source>
        <dbReference type="EMBL" id="MBW0129937.1"/>
    </source>
</evidence>
<keyword evidence="4" id="KW-0472">Membrane</keyword>
<evidence type="ECO:0000256" key="1">
    <source>
        <dbReference type="ARBA" id="ARBA00006484"/>
    </source>
</evidence>
<dbReference type="InterPro" id="IPR016566">
    <property type="entry name" value="UCP010219"/>
</dbReference>
<dbReference type="Pfam" id="PF00106">
    <property type="entry name" value="adh_short"/>
    <property type="match status" value="1"/>
</dbReference>
<comment type="similarity">
    <text evidence="1">Belongs to the short-chain dehydrogenases/reductases (SDR) family.</text>
</comment>
<gene>
    <name evidence="5" type="ORF">I4I82_19940</name>
</gene>
<dbReference type="NCBIfam" id="NF004513">
    <property type="entry name" value="PRK05854.1"/>
    <property type="match status" value="1"/>
</dbReference>
<feature type="compositionally biased region" description="Pro residues" evidence="3">
    <location>
        <begin position="216"/>
        <end position="225"/>
    </location>
</feature>
<evidence type="ECO:0000256" key="4">
    <source>
        <dbReference type="SAM" id="Phobius"/>
    </source>
</evidence>
<name>A0ABS6UCH0_9PSEU</name>
<organism evidence="5 6">
    <name type="scientific">Pseudonocardia oceani</name>
    <dbReference type="NCBI Taxonomy" id="2792013"/>
    <lineage>
        <taxon>Bacteria</taxon>
        <taxon>Bacillati</taxon>
        <taxon>Actinomycetota</taxon>
        <taxon>Actinomycetes</taxon>
        <taxon>Pseudonocardiales</taxon>
        <taxon>Pseudonocardiaceae</taxon>
        <taxon>Pseudonocardia</taxon>
    </lineage>
</organism>
<feature type="transmembrane region" description="Helical" evidence="4">
    <location>
        <begin position="107"/>
        <end position="128"/>
    </location>
</feature>
<dbReference type="PANTHER" id="PTHR24320">
    <property type="entry name" value="RETINOL DEHYDROGENASE"/>
    <property type="match status" value="1"/>
</dbReference>
<keyword evidence="4" id="KW-0812">Transmembrane</keyword>
<feature type="region of interest" description="Disordered" evidence="3">
    <location>
        <begin position="211"/>
        <end position="237"/>
    </location>
</feature>
<dbReference type="EMBL" id="JADQDF010000001">
    <property type="protein sequence ID" value="MBW0129937.1"/>
    <property type="molecule type" value="Genomic_DNA"/>
</dbReference>
<keyword evidence="6" id="KW-1185">Reference proteome</keyword>
<dbReference type="InterPro" id="IPR002347">
    <property type="entry name" value="SDR_fam"/>
</dbReference>
<keyword evidence="2" id="KW-0560">Oxidoreductase</keyword>
<dbReference type="RefSeq" id="WP_218595937.1">
    <property type="nucleotide sequence ID" value="NZ_JADQDF010000001.1"/>
</dbReference>
<feature type="region of interest" description="Disordered" evidence="3">
    <location>
        <begin position="1"/>
        <end position="21"/>
    </location>
</feature>
<feature type="compositionally biased region" description="Low complexity" evidence="3">
    <location>
        <begin position="226"/>
        <end position="235"/>
    </location>
</feature>
<reference evidence="5 6" key="1">
    <citation type="submission" date="2020-11" db="EMBL/GenBank/DDBJ databases">
        <title>Pseudonocardia abyssalis sp. nov. and Pseudonocardia oceani sp. nov., description and phylogenomic analysis of two novel actinomycetes isolated from the deep Southern Ocean.</title>
        <authorList>
            <person name="Parra J."/>
        </authorList>
    </citation>
    <scope>NUCLEOTIDE SEQUENCE [LARGE SCALE GENOMIC DNA]</scope>
    <source>
        <strain evidence="6">KRD185</strain>
    </source>
</reference>
<feature type="transmembrane region" description="Helical" evidence="4">
    <location>
        <begin position="82"/>
        <end position="101"/>
    </location>
</feature>
<feature type="transmembrane region" description="Helical" evidence="4">
    <location>
        <begin position="183"/>
        <end position="208"/>
    </location>
</feature>
<dbReference type="Pfam" id="PF11361">
    <property type="entry name" value="DUF3159"/>
    <property type="match status" value="1"/>
</dbReference>
<feature type="transmembrane region" description="Helical" evidence="4">
    <location>
        <begin position="30"/>
        <end position="49"/>
    </location>
</feature>
<dbReference type="PANTHER" id="PTHR24320:SF148">
    <property type="entry name" value="NAD(P)-BINDING ROSSMANN-FOLD SUPERFAMILY PROTEIN"/>
    <property type="match status" value="1"/>
</dbReference>